<evidence type="ECO:0000313" key="2">
    <source>
        <dbReference type="Proteomes" id="UP001323405"/>
    </source>
</evidence>
<sequence length="91" mass="10829">MGRRRTRLRVHHARNRLHQFLALWVKHPATRAAHWQKASRQWFKPDCLSWKDSTTYINTRRKRHGHVSYDEHWGSCNRDGKGRIGSDSAAK</sequence>
<dbReference type="EMBL" id="JAFFHA010000002">
    <property type="protein sequence ID" value="KAK4658442.1"/>
    <property type="molecule type" value="Genomic_DNA"/>
</dbReference>
<name>A0ABR0GRQ0_9PEZI</name>
<gene>
    <name evidence="1" type="ORF">QC762_101834</name>
</gene>
<accession>A0ABR0GRQ0</accession>
<dbReference type="GeneID" id="87904477"/>
<comment type="caution">
    <text evidence="1">The sequence shown here is derived from an EMBL/GenBank/DDBJ whole genome shotgun (WGS) entry which is preliminary data.</text>
</comment>
<dbReference type="RefSeq" id="XP_062747414.1">
    <property type="nucleotide sequence ID" value="XM_062884570.1"/>
</dbReference>
<protein>
    <submittedName>
        <fullName evidence="1">Uncharacterized protein</fullName>
    </submittedName>
</protein>
<organism evidence="1 2">
    <name type="scientific">Podospora pseudocomata</name>
    <dbReference type="NCBI Taxonomy" id="2093779"/>
    <lineage>
        <taxon>Eukaryota</taxon>
        <taxon>Fungi</taxon>
        <taxon>Dikarya</taxon>
        <taxon>Ascomycota</taxon>
        <taxon>Pezizomycotina</taxon>
        <taxon>Sordariomycetes</taxon>
        <taxon>Sordariomycetidae</taxon>
        <taxon>Sordariales</taxon>
        <taxon>Podosporaceae</taxon>
        <taxon>Podospora</taxon>
    </lineage>
</organism>
<evidence type="ECO:0000313" key="1">
    <source>
        <dbReference type="EMBL" id="KAK4658442.1"/>
    </source>
</evidence>
<proteinExistence type="predicted"/>
<keyword evidence="2" id="KW-1185">Reference proteome</keyword>
<dbReference type="Proteomes" id="UP001323405">
    <property type="component" value="Unassembled WGS sequence"/>
</dbReference>
<reference evidence="1 2" key="1">
    <citation type="journal article" date="2023" name="bioRxiv">
        <title>High-quality genome assemblies of four members of thePodospora anserinaspecies complex.</title>
        <authorList>
            <person name="Ament-Velasquez S.L."/>
            <person name="Vogan A.A."/>
            <person name="Wallerman O."/>
            <person name="Hartmann F."/>
            <person name="Gautier V."/>
            <person name="Silar P."/>
            <person name="Giraud T."/>
            <person name="Johannesson H."/>
        </authorList>
    </citation>
    <scope>NUCLEOTIDE SEQUENCE [LARGE SCALE GENOMIC DNA]</scope>
    <source>
        <strain evidence="1 2">CBS 415.72m</strain>
    </source>
</reference>